<dbReference type="SMART" id="SM00382">
    <property type="entry name" value="AAA"/>
    <property type="match status" value="2"/>
</dbReference>
<dbReference type="GO" id="GO:0016887">
    <property type="term" value="F:ATP hydrolysis activity"/>
    <property type="evidence" value="ECO:0007669"/>
    <property type="project" value="InterPro"/>
</dbReference>
<reference evidence="4 5" key="1">
    <citation type="submission" date="2014-04" db="EMBL/GenBank/DDBJ databases">
        <title>Draft genome sequence of Photobacterium halotolerans S2753: a solonamide, ngercheumicin and holomycin producer.</title>
        <authorList>
            <person name="Machado H.R."/>
            <person name="Gram L."/>
        </authorList>
    </citation>
    <scope>NUCLEOTIDE SEQUENCE [LARGE SCALE GENOMIC DNA]</scope>
    <source>
        <strain evidence="4 5">S2753</strain>
    </source>
</reference>
<evidence type="ECO:0000259" key="3">
    <source>
        <dbReference type="PROSITE" id="PS50893"/>
    </source>
</evidence>
<dbReference type="InterPro" id="IPR027417">
    <property type="entry name" value="P-loop_NTPase"/>
</dbReference>
<dbReference type="InterPro" id="IPR032781">
    <property type="entry name" value="ABC_tran_Xtn"/>
</dbReference>
<dbReference type="PROSITE" id="PS50893">
    <property type="entry name" value="ABC_TRANSPORTER_2"/>
    <property type="match status" value="2"/>
</dbReference>
<dbReference type="RefSeq" id="WP_036748123.1">
    <property type="nucleotide sequence ID" value="NZ_JAGSGC010000011.1"/>
</dbReference>
<dbReference type="InterPro" id="IPR017871">
    <property type="entry name" value="ABC_transporter-like_CS"/>
</dbReference>
<protein>
    <submittedName>
        <fullName evidence="4">Multidrug ABC transporter ATP-binding protein</fullName>
    </submittedName>
</protein>
<dbReference type="FunFam" id="3.40.50.300:FF:000011">
    <property type="entry name" value="Putative ABC transporter ATP-binding component"/>
    <property type="match status" value="1"/>
</dbReference>
<dbReference type="InterPro" id="IPR003439">
    <property type="entry name" value="ABC_transporter-like_ATP-bd"/>
</dbReference>
<dbReference type="OrthoDB" id="5592724at2"/>
<dbReference type="Pfam" id="PF00005">
    <property type="entry name" value="ABC_tran"/>
    <property type="match status" value="2"/>
</dbReference>
<dbReference type="STRING" id="1654360.EA58_01675"/>
<dbReference type="SUPFAM" id="SSF52540">
    <property type="entry name" value="P-loop containing nucleoside triphosphate hydrolases"/>
    <property type="match status" value="2"/>
</dbReference>
<evidence type="ECO:0000256" key="1">
    <source>
        <dbReference type="ARBA" id="ARBA00022741"/>
    </source>
</evidence>
<keyword evidence="1" id="KW-0547">Nucleotide-binding</keyword>
<comment type="caution">
    <text evidence="4">The sequence shown here is derived from an EMBL/GenBank/DDBJ whole genome shotgun (WGS) entry which is preliminary data.</text>
</comment>
<keyword evidence="5" id="KW-1185">Reference proteome</keyword>
<evidence type="ECO:0000313" key="4">
    <source>
        <dbReference type="EMBL" id="KDM93346.1"/>
    </source>
</evidence>
<evidence type="ECO:0000313" key="5">
    <source>
        <dbReference type="Proteomes" id="UP000027192"/>
    </source>
</evidence>
<accession>A0A066RW62</accession>
<evidence type="ECO:0000256" key="2">
    <source>
        <dbReference type="ARBA" id="ARBA00022840"/>
    </source>
</evidence>
<dbReference type="InterPro" id="IPR003593">
    <property type="entry name" value="AAA+_ATPase"/>
</dbReference>
<dbReference type="Pfam" id="PF12848">
    <property type="entry name" value="ABC_tran_Xtn"/>
    <property type="match status" value="1"/>
</dbReference>
<feature type="domain" description="ABC transporter" evidence="3">
    <location>
        <begin position="4"/>
        <end position="256"/>
    </location>
</feature>
<dbReference type="InterPro" id="IPR051309">
    <property type="entry name" value="ABCF_ATPase"/>
</dbReference>
<dbReference type="EMBL" id="JMIB01000003">
    <property type="protein sequence ID" value="KDM93346.1"/>
    <property type="molecule type" value="Genomic_DNA"/>
</dbReference>
<feature type="domain" description="ABC transporter" evidence="3">
    <location>
        <begin position="321"/>
        <end position="523"/>
    </location>
</feature>
<proteinExistence type="predicted"/>
<gene>
    <name evidence="4" type="ORF">EA58_01675</name>
</gene>
<dbReference type="Proteomes" id="UP000027192">
    <property type="component" value="Unassembled WGS sequence"/>
</dbReference>
<dbReference type="GO" id="GO:0005524">
    <property type="term" value="F:ATP binding"/>
    <property type="evidence" value="ECO:0007669"/>
    <property type="project" value="UniProtKB-KW"/>
</dbReference>
<organism evidence="4 5">
    <name type="scientific">Photobacterium galatheae</name>
    <dbReference type="NCBI Taxonomy" id="1654360"/>
    <lineage>
        <taxon>Bacteria</taxon>
        <taxon>Pseudomonadati</taxon>
        <taxon>Pseudomonadota</taxon>
        <taxon>Gammaproteobacteria</taxon>
        <taxon>Vibrionales</taxon>
        <taxon>Vibrionaceae</taxon>
        <taxon>Photobacterium</taxon>
    </lineage>
</organism>
<dbReference type="PANTHER" id="PTHR42855:SF2">
    <property type="entry name" value="DRUG RESISTANCE ABC TRANSPORTER,ATP-BINDING PROTEIN"/>
    <property type="match status" value="1"/>
</dbReference>
<keyword evidence="2 4" id="KW-0067">ATP-binding</keyword>
<dbReference type="AlphaFoldDB" id="A0A066RW62"/>
<dbReference type="Gene3D" id="3.40.50.300">
    <property type="entry name" value="P-loop containing nucleotide triphosphate hydrolases"/>
    <property type="match status" value="2"/>
</dbReference>
<dbReference type="PANTHER" id="PTHR42855">
    <property type="entry name" value="ABC TRANSPORTER ATP-BINDING SUBUNIT"/>
    <property type="match status" value="1"/>
</dbReference>
<sequence>MSLLNIQNLTYHIGDKTLYQNADFMLFPGEHLGVTGKNGVGKSTLLKLLQAEILPDSGDILWQPSVQIGYLDQHAQMNAALSVRGYLQTAFADLYALEAEMMSIYACPDKSARDSYLTRAATIQATLESQSFYVIDSRIGAVAEGLGITQFGMETRLGELSGGQRHKVMLASLLLISPDVLLLDEPTNYLDTVHVDWLADYLNSFDGAFLVVSHDRAFLNRIAMGICDIDRQKICKYKGNVDKAMAQKASVDAAHAKQYLAQKKHIDKLEQFIAKNGAGVNASIANGRKKQLARIDRLAAPEQEKEISFAFRTAAHAAQKVLAASALEIGYSRSLLPKMGFTLSRGEKVVIAGFNGIGKSTLLKTLVGELAPIAGQVALSQGLKLGYFEQELYWDDPEATPVNLVKSACSGLDDKAARQHLARFGVSGKLAIQPIRSLSGGEQTKVKLCRLALQPTNLLVLDEPTTHLDAKVKAALKQALKDYSGTLIVVSHEKDFVAGWPDRVVDIQSVQTTGQTAASAAMV</sequence>
<name>A0A066RW62_9GAMM</name>
<dbReference type="CDD" id="cd03221">
    <property type="entry name" value="ABCF_EF-3"/>
    <property type="match status" value="2"/>
</dbReference>
<dbReference type="PROSITE" id="PS00211">
    <property type="entry name" value="ABC_TRANSPORTER_1"/>
    <property type="match status" value="1"/>
</dbReference>